<dbReference type="PANTHER" id="PTHR47505">
    <property type="entry name" value="DNA UTILIZATION PROTEIN YHGH"/>
    <property type="match status" value="1"/>
</dbReference>
<name>A0ABU8BM54_9BRAD</name>
<feature type="domain" description="Phosphoribosyltransferase" evidence="2">
    <location>
        <begin position="177"/>
        <end position="260"/>
    </location>
</feature>
<accession>A0ABU8BM54</accession>
<evidence type="ECO:0000313" key="5">
    <source>
        <dbReference type="Proteomes" id="UP001364224"/>
    </source>
</evidence>
<keyword evidence="5" id="KW-1185">Reference proteome</keyword>
<dbReference type="RefSeq" id="WP_334487008.1">
    <property type="nucleotide sequence ID" value="NZ_JAZHRV010000001.1"/>
</dbReference>
<gene>
    <name evidence="4" type="ORF">V1286_006705</name>
</gene>
<dbReference type="Proteomes" id="UP001364224">
    <property type="component" value="Unassembled WGS sequence"/>
</dbReference>
<feature type="domain" description="Double zinc ribbon" evidence="3">
    <location>
        <begin position="33"/>
        <end position="79"/>
    </location>
</feature>
<dbReference type="Pfam" id="PF00156">
    <property type="entry name" value="Pribosyltran"/>
    <property type="match status" value="1"/>
</dbReference>
<dbReference type="SUPFAM" id="SSF53271">
    <property type="entry name" value="PRTase-like"/>
    <property type="match status" value="1"/>
</dbReference>
<organism evidence="4 5">
    <name type="scientific">Bradyrhizobium algeriense</name>
    <dbReference type="NCBI Taxonomy" id="634784"/>
    <lineage>
        <taxon>Bacteria</taxon>
        <taxon>Pseudomonadati</taxon>
        <taxon>Pseudomonadota</taxon>
        <taxon>Alphaproteobacteria</taxon>
        <taxon>Hyphomicrobiales</taxon>
        <taxon>Nitrobacteraceae</taxon>
        <taxon>Bradyrhizobium</taxon>
    </lineage>
</organism>
<evidence type="ECO:0000256" key="1">
    <source>
        <dbReference type="ARBA" id="ARBA00008007"/>
    </source>
</evidence>
<evidence type="ECO:0000259" key="2">
    <source>
        <dbReference type="Pfam" id="PF00156"/>
    </source>
</evidence>
<dbReference type="CDD" id="cd06223">
    <property type="entry name" value="PRTases_typeI"/>
    <property type="match status" value="1"/>
</dbReference>
<dbReference type="InterPro" id="IPR029057">
    <property type="entry name" value="PRTase-like"/>
</dbReference>
<dbReference type="PANTHER" id="PTHR47505:SF1">
    <property type="entry name" value="DNA UTILIZATION PROTEIN YHGH"/>
    <property type="match status" value="1"/>
</dbReference>
<dbReference type="InterPro" id="IPR044005">
    <property type="entry name" value="DZR_2"/>
</dbReference>
<dbReference type="EMBL" id="JAZHRV010000001">
    <property type="protein sequence ID" value="MEH2559176.1"/>
    <property type="molecule type" value="Genomic_DNA"/>
</dbReference>
<dbReference type="InterPro" id="IPR051910">
    <property type="entry name" value="ComF/GntX_DNA_util-trans"/>
</dbReference>
<comment type="caution">
    <text evidence="4">The sequence shown here is derived from an EMBL/GenBank/DDBJ whole genome shotgun (WGS) entry which is preliminary data.</text>
</comment>
<comment type="similarity">
    <text evidence="1">Belongs to the ComF/GntX family.</text>
</comment>
<dbReference type="Pfam" id="PF18912">
    <property type="entry name" value="DZR_2"/>
    <property type="match status" value="1"/>
</dbReference>
<evidence type="ECO:0000259" key="3">
    <source>
        <dbReference type="Pfam" id="PF18912"/>
    </source>
</evidence>
<evidence type="ECO:0000313" key="4">
    <source>
        <dbReference type="EMBL" id="MEH2559176.1"/>
    </source>
</evidence>
<protein>
    <submittedName>
        <fullName evidence="4">ComF family protein</fullName>
    </submittedName>
</protein>
<reference evidence="4 5" key="1">
    <citation type="submission" date="2024-02" db="EMBL/GenBank/DDBJ databases">
        <title>Adaptive strategies in a cosmopolitan and abundant soil bacterium.</title>
        <authorList>
            <person name="Carini P."/>
        </authorList>
    </citation>
    <scope>NUCLEOTIDE SEQUENCE [LARGE SCALE GENOMIC DNA]</scope>
    <source>
        <strain evidence="4 5">AZCC 1608</strain>
    </source>
</reference>
<proteinExistence type="inferred from homology"/>
<dbReference type="Gene3D" id="3.40.50.2020">
    <property type="match status" value="1"/>
</dbReference>
<dbReference type="InterPro" id="IPR000836">
    <property type="entry name" value="PRTase_dom"/>
</dbReference>
<sequence>MDAEASPPRSISSHLRGALSACRDAFAHLPRLALDIALPTLCVSCREPVDGEGVCAACWAKLSFIAPPFCPRLGIPFVYDPGPELLSMEAIASPPAYQRARAAVRYDDVARTLVHSLKYQDRTDLAPAMGRWMARAGQELLAEADVLVPVPLHWRRGWSRRYNQSGALARVISRQSGVKLASEALRRIRATEQQIGLSRPQRASNVQGAFKVAADRMADIQGRRVILIDDVLTSGATTDACARALLRAKAAQVDVLVFARVVDSHRAPI</sequence>